<gene>
    <name evidence="1" type="ORF">RGQ30_02930</name>
</gene>
<keyword evidence="2" id="KW-1185">Reference proteome</keyword>
<dbReference type="KEGG" id="lto:RGQ30_02930"/>
<organism evidence="1 2">
    <name type="scientific">Limnobacter thiooxidans</name>
    <dbReference type="NCBI Taxonomy" id="131080"/>
    <lineage>
        <taxon>Bacteria</taxon>
        <taxon>Pseudomonadati</taxon>
        <taxon>Pseudomonadota</taxon>
        <taxon>Betaproteobacteria</taxon>
        <taxon>Burkholderiales</taxon>
        <taxon>Burkholderiaceae</taxon>
        <taxon>Limnobacter</taxon>
    </lineage>
</organism>
<proteinExistence type="predicted"/>
<protein>
    <submittedName>
        <fullName evidence="1">Uncharacterized protein</fullName>
    </submittedName>
</protein>
<reference evidence="1 2" key="1">
    <citation type="submission" date="2023-10" db="EMBL/GenBank/DDBJ databases">
        <title>Complete Genome Sequence of Limnobacter thiooxidans CS-K2T, Isolated from freshwater lake sediments in Bavaria, Germany.</title>
        <authorList>
            <person name="Naruki M."/>
            <person name="Watanabe A."/>
            <person name="Warashina T."/>
            <person name="Morita T."/>
            <person name="Arakawa K."/>
        </authorList>
    </citation>
    <scope>NUCLEOTIDE SEQUENCE [LARGE SCALE GENOMIC DNA]</scope>
    <source>
        <strain evidence="1 2">CS-K2</strain>
    </source>
</reference>
<name>A0AA86MH74_9BURK</name>
<evidence type="ECO:0000313" key="1">
    <source>
        <dbReference type="EMBL" id="BET24792.1"/>
    </source>
</evidence>
<dbReference type="EMBL" id="AP028947">
    <property type="protein sequence ID" value="BET24792.1"/>
    <property type="molecule type" value="Genomic_DNA"/>
</dbReference>
<sequence>MAKTGGQYTETLKKVNSFALDHSLEFTADLLPELPREHDTLQAQTEVMRKRAQMLSELASYLDTQARYFAELEALAKGDTSAGTSRSLKKLVEALNKSPDLGGITRVSKEAMAGLAGHVADWKHSAEVKAVLIRDADTVSQALLLNQLSLEEQIQWVTRREALARQVEYREKVEKPFVDDKKLSETWKKAWIADIKRPPTIALLEQARQVSLIMQQAWLDVLRGQGGFEHMRASLDQIASNLQAATQP</sequence>
<dbReference type="Proteomes" id="UP001329151">
    <property type="component" value="Chromosome"/>
</dbReference>
<evidence type="ECO:0000313" key="2">
    <source>
        <dbReference type="Proteomes" id="UP001329151"/>
    </source>
</evidence>
<accession>A0AA86MH74</accession>
<dbReference type="AlphaFoldDB" id="A0AA86MH74"/>